<sequence>MVARALLLQGRRLALERKARHDTERDHQSFGFATMIALALRVALLLLLVSAGQARAETLPLPANLVGAATESGEALLIESEAREAYFPLVQNFVTQKTQSFCGVASMVMVLNAAGVPAPDVPEYRPYRTFTQDNLLDAKTDAVVRRSTILMQGMTLDQLGGVLATQPLTVAVTHAGDSSLDAFRSAAREHLATPGQFVIVNYLRKSIRQELGGHISPLAAYDADSDRFLILDVARYKYPPVWVTAADLFSAMNTPDADNGNRTRGYVLVSKPPPP</sequence>
<evidence type="ECO:0000313" key="7">
    <source>
        <dbReference type="Proteomes" id="UP001549321"/>
    </source>
</evidence>
<evidence type="ECO:0000256" key="1">
    <source>
        <dbReference type="ARBA" id="ARBA00012468"/>
    </source>
</evidence>
<feature type="domain" description="Peptidase C83" evidence="5">
    <location>
        <begin position="49"/>
        <end position="274"/>
    </location>
</feature>
<dbReference type="PROSITE" id="PS51443">
    <property type="entry name" value="PCS"/>
    <property type="match status" value="1"/>
</dbReference>
<evidence type="ECO:0000259" key="5">
    <source>
        <dbReference type="PROSITE" id="PS51443"/>
    </source>
</evidence>
<protein>
    <recommendedName>
        <fullName evidence="1">glutathione gamma-glutamylcysteinyltransferase</fullName>
        <ecNumber evidence="1">2.3.2.15</ecNumber>
    </recommendedName>
</protein>
<keyword evidence="3" id="KW-0808">Transferase</keyword>
<dbReference type="EMBL" id="JBEPSM010000001">
    <property type="protein sequence ID" value="MET4634041.1"/>
    <property type="molecule type" value="Genomic_DNA"/>
</dbReference>
<keyword evidence="7" id="KW-1185">Reference proteome</keyword>
<evidence type="ECO:0000256" key="3">
    <source>
        <dbReference type="ARBA" id="ARBA00022679"/>
    </source>
</evidence>
<organism evidence="6 7">
    <name type="scientific">Kaistia defluvii</name>
    <dbReference type="NCBI Taxonomy" id="410841"/>
    <lineage>
        <taxon>Bacteria</taxon>
        <taxon>Pseudomonadati</taxon>
        <taxon>Pseudomonadota</taxon>
        <taxon>Alphaproteobacteria</taxon>
        <taxon>Hyphomicrobiales</taxon>
        <taxon>Kaistiaceae</taxon>
        <taxon>Kaistia</taxon>
    </lineage>
</organism>
<dbReference type="Pfam" id="PF05023">
    <property type="entry name" value="Phytochelatin"/>
    <property type="match status" value="1"/>
</dbReference>
<dbReference type="EC" id="2.3.2.15" evidence="1"/>
<evidence type="ECO:0000256" key="2">
    <source>
        <dbReference type="ARBA" id="ARBA00022539"/>
    </source>
</evidence>
<dbReference type="PANTHER" id="PTHR33447:SF20">
    <property type="entry name" value="GLUTATHIONE GAMMA-GLUTAMYLCYSTEINYLTRANSFERASE"/>
    <property type="match status" value="1"/>
</dbReference>
<proteinExistence type="predicted"/>
<dbReference type="InterPro" id="IPR038765">
    <property type="entry name" value="Papain-like_cys_pep_sf"/>
</dbReference>
<reference evidence="6 7" key="1">
    <citation type="submission" date="2024-06" db="EMBL/GenBank/DDBJ databases">
        <title>Sorghum-associated microbial communities from plants grown in Nebraska, USA.</title>
        <authorList>
            <person name="Schachtman D."/>
        </authorList>
    </citation>
    <scope>NUCLEOTIDE SEQUENCE [LARGE SCALE GENOMIC DNA]</scope>
    <source>
        <strain evidence="6 7">3207</strain>
    </source>
</reference>
<keyword evidence="4" id="KW-0479">Metal-binding</keyword>
<comment type="caution">
    <text evidence="6">The sequence shown here is derived from an EMBL/GenBank/DDBJ whole genome shotgun (WGS) entry which is preliminary data.</text>
</comment>
<keyword evidence="2" id="KW-0104">Cadmium</keyword>
<dbReference type="InterPro" id="IPR040409">
    <property type="entry name" value="PCS-like"/>
</dbReference>
<dbReference type="InterPro" id="IPR007719">
    <property type="entry name" value="PCS_N"/>
</dbReference>
<dbReference type="Gene3D" id="3.90.70.30">
    <property type="entry name" value="Phytochelatin synthase, N-terminal domain"/>
    <property type="match status" value="1"/>
</dbReference>
<dbReference type="SUPFAM" id="SSF54001">
    <property type="entry name" value="Cysteine proteinases"/>
    <property type="match status" value="1"/>
</dbReference>
<accession>A0ABV2QYE4</accession>
<dbReference type="InterPro" id="IPR038156">
    <property type="entry name" value="PCS_N_sf"/>
</dbReference>
<dbReference type="Proteomes" id="UP001549321">
    <property type="component" value="Unassembled WGS sequence"/>
</dbReference>
<name>A0ABV2QYE4_9HYPH</name>
<evidence type="ECO:0000313" key="6">
    <source>
        <dbReference type="EMBL" id="MET4634041.1"/>
    </source>
</evidence>
<gene>
    <name evidence="6" type="ORF">ABIE08_001954</name>
</gene>
<dbReference type="PANTHER" id="PTHR33447">
    <property type="entry name" value="GLUTATHIONE GAMMA-GLUTAMYLCYSTEINYLTRANSFERASE"/>
    <property type="match status" value="1"/>
</dbReference>
<evidence type="ECO:0000256" key="4">
    <source>
        <dbReference type="ARBA" id="ARBA00022723"/>
    </source>
</evidence>